<dbReference type="STRING" id="1921510.BSL82_09460"/>
<sequence>MIDDPEKIKKGGDLVALGVAAMAWPTTATEWAALLSSILACIWFIWRFYDRWKYGPKGRRDE</sequence>
<dbReference type="KEGG" id="sphj:BSL82_09460"/>
<keyword evidence="1" id="KW-0472">Membrane</keyword>
<evidence type="ECO:0000313" key="2">
    <source>
        <dbReference type="EMBL" id="API59507.1"/>
    </source>
</evidence>
<protein>
    <submittedName>
        <fullName evidence="2">Uncharacterized protein</fullName>
    </submittedName>
</protein>
<proteinExistence type="predicted"/>
<evidence type="ECO:0000313" key="3">
    <source>
        <dbReference type="Proteomes" id="UP000182063"/>
    </source>
</evidence>
<name>A0A1L3ZV68_9SPHN</name>
<dbReference type="RefSeq" id="WP_072597114.1">
    <property type="nucleotide sequence ID" value="NZ_CP018221.1"/>
</dbReference>
<organism evidence="2 3">
    <name type="scientific">Tardibacter chloracetimidivorans</name>
    <dbReference type="NCBI Taxonomy" id="1921510"/>
    <lineage>
        <taxon>Bacteria</taxon>
        <taxon>Pseudomonadati</taxon>
        <taxon>Pseudomonadota</taxon>
        <taxon>Alphaproteobacteria</taxon>
        <taxon>Sphingomonadales</taxon>
        <taxon>Sphingomonadaceae</taxon>
        <taxon>Tardibacter</taxon>
    </lineage>
</organism>
<keyword evidence="1" id="KW-1133">Transmembrane helix</keyword>
<dbReference type="EMBL" id="CP018221">
    <property type="protein sequence ID" value="API59507.1"/>
    <property type="molecule type" value="Genomic_DNA"/>
</dbReference>
<gene>
    <name evidence="2" type="ORF">BSL82_09460</name>
</gene>
<dbReference type="AlphaFoldDB" id="A0A1L3ZV68"/>
<feature type="transmembrane region" description="Helical" evidence="1">
    <location>
        <begin position="31"/>
        <end position="49"/>
    </location>
</feature>
<evidence type="ECO:0000256" key="1">
    <source>
        <dbReference type="SAM" id="Phobius"/>
    </source>
</evidence>
<dbReference type="Proteomes" id="UP000182063">
    <property type="component" value="Chromosome"/>
</dbReference>
<keyword evidence="3" id="KW-1185">Reference proteome</keyword>
<reference evidence="3" key="1">
    <citation type="submission" date="2016-11" db="EMBL/GenBank/DDBJ databases">
        <title>Complete Genome Sequence of alachlor-degrading Sphingomonas sp. strain JJ-A5.</title>
        <authorList>
            <person name="Lee H."/>
            <person name="Ka J.-O."/>
        </authorList>
    </citation>
    <scope>NUCLEOTIDE SEQUENCE [LARGE SCALE GENOMIC DNA]</scope>
    <source>
        <strain evidence="3">JJ-A5</strain>
    </source>
</reference>
<dbReference type="OrthoDB" id="9780160at2"/>
<keyword evidence="1" id="KW-0812">Transmembrane</keyword>
<accession>A0A1L3ZV68</accession>